<dbReference type="EMBL" id="KB445659">
    <property type="protein sequence ID" value="EMD58236.1"/>
    <property type="molecule type" value="Genomic_DNA"/>
</dbReference>
<accession>M2SM64</accession>
<sequence length="223" mass="25627">QQNATVLLRDEHDYRAWYNQLEARCVTYNLWEQVNPDGTKPLLTEPTPPKLPEYGDYTPINTLPTGQVPTKSTDLSTSGQRAYKDDLEVYKLKMELYKVDFAKYKAEVANLQQIKILIQSTVAAHLQRTCCPPSGSIKDWIKNLKAQVGITIENEREQARQRYHNALKPPRLASNWDTWLAEYNQALTEAETLKVSDTTQFRPLAVDFMSAVNKIAPIWVMHF</sequence>
<reference evidence="2" key="2">
    <citation type="journal article" date="2013" name="PLoS Genet.">
        <title>Comparative genome structure, secondary metabolite, and effector coding capacity across Cochliobolus pathogens.</title>
        <authorList>
            <person name="Condon B.J."/>
            <person name="Leng Y."/>
            <person name="Wu D."/>
            <person name="Bushley K.E."/>
            <person name="Ohm R.A."/>
            <person name="Otillar R."/>
            <person name="Martin J."/>
            <person name="Schackwitz W."/>
            <person name="Grimwood J."/>
            <person name="MohdZainudin N."/>
            <person name="Xue C."/>
            <person name="Wang R."/>
            <person name="Manning V.A."/>
            <person name="Dhillon B."/>
            <person name="Tu Z.J."/>
            <person name="Steffenson B.J."/>
            <person name="Salamov A."/>
            <person name="Sun H."/>
            <person name="Lowry S."/>
            <person name="LaButti K."/>
            <person name="Han J."/>
            <person name="Copeland A."/>
            <person name="Lindquist E."/>
            <person name="Barry K."/>
            <person name="Schmutz J."/>
            <person name="Baker S.E."/>
            <person name="Ciuffetti L.M."/>
            <person name="Grigoriev I.V."/>
            <person name="Zhong S."/>
            <person name="Turgeon B.G."/>
        </authorList>
    </citation>
    <scope>NUCLEOTIDE SEQUENCE [LARGE SCALE GENOMIC DNA]</scope>
    <source>
        <strain evidence="2">ND90Pr / ATCC 201652</strain>
    </source>
</reference>
<gene>
    <name evidence="1" type="ORF">COCSADRAFT_74237</name>
</gene>
<evidence type="ECO:0000313" key="1">
    <source>
        <dbReference type="EMBL" id="EMD58236.1"/>
    </source>
</evidence>
<dbReference type="OMA" id="NARCNTR"/>
<dbReference type="eggNOG" id="ENOG502RP5I">
    <property type="taxonomic scope" value="Eukaryota"/>
</dbReference>
<protein>
    <submittedName>
        <fullName evidence="1">Uncharacterized protein</fullName>
    </submittedName>
</protein>
<keyword evidence="2" id="KW-1185">Reference proteome</keyword>
<dbReference type="Proteomes" id="UP000016934">
    <property type="component" value="Unassembled WGS sequence"/>
</dbReference>
<proteinExistence type="predicted"/>
<reference evidence="1 2" key="1">
    <citation type="journal article" date="2012" name="PLoS Pathog.">
        <title>Diverse lifestyles and strategies of plant pathogenesis encoded in the genomes of eighteen Dothideomycetes fungi.</title>
        <authorList>
            <person name="Ohm R.A."/>
            <person name="Feau N."/>
            <person name="Henrissat B."/>
            <person name="Schoch C.L."/>
            <person name="Horwitz B.A."/>
            <person name="Barry K.W."/>
            <person name="Condon B.J."/>
            <person name="Copeland A.C."/>
            <person name="Dhillon B."/>
            <person name="Glaser F."/>
            <person name="Hesse C.N."/>
            <person name="Kosti I."/>
            <person name="LaButti K."/>
            <person name="Lindquist E.A."/>
            <person name="Lucas S."/>
            <person name="Salamov A.A."/>
            <person name="Bradshaw R.E."/>
            <person name="Ciuffetti L."/>
            <person name="Hamelin R.C."/>
            <person name="Kema G.H.J."/>
            <person name="Lawrence C."/>
            <person name="Scott J.A."/>
            <person name="Spatafora J.W."/>
            <person name="Turgeon B.G."/>
            <person name="de Wit P.J.G.M."/>
            <person name="Zhong S."/>
            <person name="Goodwin S.B."/>
            <person name="Grigoriev I.V."/>
        </authorList>
    </citation>
    <scope>NUCLEOTIDE SEQUENCE [LARGE SCALE GENOMIC DNA]</scope>
    <source>
        <strain evidence="2">ND90Pr / ATCC 201652</strain>
    </source>
</reference>
<organism evidence="1 2">
    <name type="scientific">Cochliobolus sativus (strain ND90Pr / ATCC 201652)</name>
    <name type="common">Common root rot and spot blotch fungus</name>
    <name type="synonym">Bipolaris sorokiniana</name>
    <dbReference type="NCBI Taxonomy" id="665912"/>
    <lineage>
        <taxon>Eukaryota</taxon>
        <taxon>Fungi</taxon>
        <taxon>Dikarya</taxon>
        <taxon>Ascomycota</taxon>
        <taxon>Pezizomycotina</taxon>
        <taxon>Dothideomycetes</taxon>
        <taxon>Pleosporomycetidae</taxon>
        <taxon>Pleosporales</taxon>
        <taxon>Pleosporineae</taxon>
        <taxon>Pleosporaceae</taxon>
        <taxon>Bipolaris</taxon>
    </lineage>
</organism>
<dbReference type="OrthoDB" id="4951733at2759"/>
<dbReference type="GeneID" id="19140510"/>
<dbReference type="KEGG" id="bsc:COCSADRAFT_74237"/>
<dbReference type="AlphaFoldDB" id="M2SM64"/>
<evidence type="ECO:0000313" key="2">
    <source>
        <dbReference type="Proteomes" id="UP000016934"/>
    </source>
</evidence>
<feature type="non-terminal residue" evidence="1">
    <location>
        <position position="1"/>
    </location>
</feature>
<feature type="non-terminal residue" evidence="1">
    <location>
        <position position="223"/>
    </location>
</feature>
<dbReference type="RefSeq" id="XP_007706051.1">
    <property type="nucleotide sequence ID" value="XM_007707861.2"/>
</dbReference>
<dbReference type="HOGENOM" id="CLU_053170_0_0_1"/>
<name>M2SM64_COCSN</name>